<feature type="region of interest" description="Disordered" evidence="1">
    <location>
        <begin position="885"/>
        <end position="919"/>
    </location>
</feature>
<reference evidence="3 4" key="1">
    <citation type="submission" date="2017-07" db="EMBL/GenBank/DDBJ databases">
        <title>Isolation and development of strain Bacillus megaterium SR7 for enhanced growth and metabolite production under supercritical carbon dioxide.</title>
        <authorList>
            <person name="Freedman A.J.E."/>
            <person name="Peet K.C."/>
            <person name="Boock J.T."/>
            <person name="Penn K."/>
            <person name="Prather K.L.J."/>
            <person name="Thompson J.R."/>
        </authorList>
    </citation>
    <scope>NUCLEOTIDE SEQUENCE [LARGE SCALE GENOMIC DNA]</scope>
    <source>
        <strain evidence="3 4">SR7</strain>
    </source>
</reference>
<feature type="domain" description="Flagellar hook-length control protein-like C-terminal" evidence="2">
    <location>
        <begin position="808"/>
        <end position="879"/>
    </location>
</feature>
<proteinExistence type="predicted"/>
<organism evidence="3 4">
    <name type="scientific">Priestia megaterium</name>
    <name type="common">Bacillus megaterium</name>
    <dbReference type="NCBI Taxonomy" id="1404"/>
    <lineage>
        <taxon>Bacteria</taxon>
        <taxon>Bacillati</taxon>
        <taxon>Bacillota</taxon>
        <taxon>Bacilli</taxon>
        <taxon>Bacillales</taxon>
        <taxon>Bacillaceae</taxon>
        <taxon>Priestia</taxon>
    </lineage>
</organism>
<dbReference type="InterPro" id="IPR038610">
    <property type="entry name" value="FliK-like_C_sf"/>
</dbReference>
<dbReference type="Proteomes" id="UP000253834">
    <property type="component" value="Chromosome"/>
</dbReference>
<evidence type="ECO:0000313" key="3">
    <source>
        <dbReference type="EMBL" id="AXI31063.1"/>
    </source>
</evidence>
<feature type="domain" description="Flagellar hook-length control protein-like C-terminal" evidence="2">
    <location>
        <begin position="626"/>
        <end position="694"/>
    </location>
</feature>
<dbReference type="Gene3D" id="3.30.750.140">
    <property type="match status" value="4"/>
</dbReference>
<feature type="domain" description="Flagellar hook-length control protein-like C-terminal" evidence="2">
    <location>
        <begin position="318"/>
        <end position="388"/>
    </location>
</feature>
<accession>A0AA86M043</accession>
<dbReference type="Pfam" id="PF02120">
    <property type="entry name" value="Flg_hook"/>
    <property type="match status" value="4"/>
</dbReference>
<dbReference type="PANTHER" id="PTHR37533:SF2">
    <property type="entry name" value="FLAGELLAR HOOK-LENGTH CONTROL PROTEIN"/>
    <property type="match status" value="1"/>
</dbReference>
<sequence length="932" mass="103077">MEISLRPAAASKVNCDEKAAVIQTQGFFEEIVQQLQQLAAQPSATEGKSADETAVDQDLLQAVGLIAIQLSEAEDKEVEPSVLYEHLAEMISSIPSSLDLEQPLLKLQHVLTEMQHKPVSSKTDSQEQYLSSISSLLTICKNTSSAFQTEFAELMEELQKPQLQSVALSNSQLESLQKTAAEKIEKIHKQPRVLTDTLHEKHRAGFFAVVHTPPKSSVNDMDAVRKEEKVPLLNQLPWRKDVALRSESIDTGSFSKNSEGSLKKSITTVVLENQPSTFVSREIPNVFIDLGPVTSEYQQSSNLINELQKAWSKASISTEEGASKLSVKLVPNWLGTISIKVFQQDNETVAQVVVSSGKTKELLNSNLFSLRQALASQHVSVDQVDVTAIQAAPESSVNDANAFSKEERVAQFSIDLGQVKSDHQQSSDLINELQKIWSSASFSKEEGPSKLSIKLVPKQLGTILIEVFQQDSEMVAQVVVSSGKTKELLNSNLFSLRQALASQHVSIDQVDVDAVHTASESSVRNMNAFRKEEKVPFFNQLPWKKDMVLRSESVDANSFLKNSEGSFRKSTTTVVSENQSSSFAAKEIPKMPPFFIDLRQATSDDQQSSNLVKELEKIWSKASISTEEGASKLSINLAPKQLGTISIEVFQQDNQTVAQVAVSSAKTKELLDANLFRLRQALASQYVLVDQVDMDAVHTASESSVRNMNVFRKEEKVPFFNQLPWKKDVVLRSESTNTDSSLKNSESSTGTNTTGATVENQASSLGSGEMPKLQQFSIYLGQAKSDYQQSSNLVNELEKIWSKASFSTEEGASKLFIKLFPKQLGAISIEMLQKDSETVARIVVSSAKTKELLDSNLSTLRHGLASQHVSIDKIDVLLSEQAMSYNNENDQPKERQEKEAFTKEEEDQDAQQLEESSSFLSSFEEALINYNV</sequence>
<evidence type="ECO:0000313" key="4">
    <source>
        <dbReference type="Proteomes" id="UP000253834"/>
    </source>
</evidence>
<feature type="compositionally biased region" description="Basic and acidic residues" evidence="1">
    <location>
        <begin position="890"/>
        <end position="903"/>
    </location>
</feature>
<name>A0AA86M043_PRIMG</name>
<dbReference type="InterPro" id="IPR052563">
    <property type="entry name" value="FliK"/>
</dbReference>
<evidence type="ECO:0000259" key="2">
    <source>
        <dbReference type="Pfam" id="PF02120"/>
    </source>
</evidence>
<feature type="compositionally biased region" description="Low complexity" evidence="1">
    <location>
        <begin position="910"/>
        <end position="919"/>
    </location>
</feature>
<dbReference type="PANTHER" id="PTHR37533">
    <property type="entry name" value="FLAGELLAR HOOK-LENGTH CONTROL PROTEIN"/>
    <property type="match status" value="1"/>
</dbReference>
<dbReference type="RefSeq" id="WP_114896635.1">
    <property type="nucleotide sequence ID" value="NZ_CP022674.1"/>
</dbReference>
<keyword evidence="3" id="KW-0969">Cilium</keyword>
<dbReference type="CDD" id="cd17470">
    <property type="entry name" value="T3SS_Flik_C"/>
    <property type="match status" value="4"/>
</dbReference>
<gene>
    <name evidence="3" type="ORF">CIB87_19285</name>
</gene>
<evidence type="ECO:0000256" key="1">
    <source>
        <dbReference type="SAM" id="MobiDB-lite"/>
    </source>
</evidence>
<dbReference type="InterPro" id="IPR021136">
    <property type="entry name" value="Flagellar_hook_control-like_C"/>
</dbReference>
<protein>
    <submittedName>
        <fullName evidence="3">Flagellar hook-length control protein</fullName>
    </submittedName>
</protein>
<feature type="domain" description="Flagellar hook-length control protein-like C-terminal" evidence="2">
    <location>
        <begin position="443"/>
        <end position="513"/>
    </location>
</feature>
<keyword evidence="3" id="KW-0966">Cell projection</keyword>
<dbReference type="EMBL" id="CP022674">
    <property type="protein sequence ID" value="AXI31063.1"/>
    <property type="molecule type" value="Genomic_DNA"/>
</dbReference>
<keyword evidence="3" id="KW-0282">Flagellum</keyword>
<feature type="compositionally biased region" description="Low complexity" evidence="1">
    <location>
        <begin position="744"/>
        <end position="760"/>
    </location>
</feature>
<dbReference type="AlphaFoldDB" id="A0AA86M043"/>
<feature type="region of interest" description="Disordered" evidence="1">
    <location>
        <begin position="736"/>
        <end position="768"/>
    </location>
</feature>